<keyword evidence="2" id="KW-1185">Reference proteome</keyword>
<comment type="caution">
    <text evidence="1">The sequence shown here is derived from an EMBL/GenBank/DDBJ whole genome shotgun (WGS) entry which is preliminary data.</text>
</comment>
<accession>A0ACC1A9L5</accession>
<protein>
    <submittedName>
        <fullName evidence="1">Uncharacterized protein</fullName>
    </submittedName>
</protein>
<evidence type="ECO:0000313" key="1">
    <source>
        <dbReference type="EMBL" id="KAJ0082486.1"/>
    </source>
</evidence>
<sequence length="143" mass="16550">MESIHDFLPCTLPKLRQLTIEIFVGSSDRSLIGLVSHTMNACPYLHKLTLKFLLVHFSRRKEIYRYEKRPHQHLKVVELVGFCGFPVELELAINLLENATLLERMIVELPSASTWSERIRECARESTKMLTDYIPPGVDLVTR</sequence>
<name>A0ACC1A9L5_9ROSI</name>
<gene>
    <name evidence="1" type="ORF">Patl1_09632</name>
</gene>
<organism evidence="1 2">
    <name type="scientific">Pistacia atlantica</name>
    <dbReference type="NCBI Taxonomy" id="434234"/>
    <lineage>
        <taxon>Eukaryota</taxon>
        <taxon>Viridiplantae</taxon>
        <taxon>Streptophyta</taxon>
        <taxon>Embryophyta</taxon>
        <taxon>Tracheophyta</taxon>
        <taxon>Spermatophyta</taxon>
        <taxon>Magnoliopsida</taxon>
        <taxon>eudicotyledons</taxon>
        <taxon>Gunneridae</taxon>
        <taxon>Pentapetalae</taxon>
        <taxon>rosids</taxon>
        <taxon>malvids</taxon>
        <taxon>Sapindales</taxon>
        <taxon>Anacardiaceae</taxon>
        <taxon>Pistacia</taxon>
    </lineage>
</organism>
<dbReference type="EMBL" id="CM047908">
    <property type="protein sequence ID" value="KAJ0082486.1"/>
    <property type="molecule type" value="Genomic_DNA"/>
</dbReference>
<proteinExistence type="predicted"/>
<dbReference type="Proteomes" id="UP001164250">
    <property type="component" value="Chromosome 12"/>
</dbReference>
<reference evidence="2" key="1">
    <citation type="journal article" date="2023" name="G3 (Bethesda)">
        <title>Genome assembly and association tests identify interacting loci associated with vigor, precocity, and sex in interspecific pistachio rootstocks.</title>
        <authorList>
            <person name="Palmer W."/>
            <person name="Jacygrad E."/>
            <person name="Sagayaradj S."/>
            <person name="Cavanaugh K."/>
            <person name="Han R."/>
            <person name="Bertier L."/>
            <person name="Beede B."/>
            <person name="Kafkas S."/>
            <person name="Golino D."/>
            <person name="Preece J."/>
            <person name="Michelmore R."/>
        </authorList>
    </citation>
    <scope>NUCLEOTIDE SEQUENCE [LARGE SCALE GENOMIC DNA]</scope>
</reference>
<evidence type="ECO:0000313" key="2">
    <source>
        <dbReference type="Proteomes" id="UP001164250"/>
    </source>
</evidence>